<feature type="region of interest" description="Disordered" evidence="7">
    <location>
        <begin position="1"/>
        <end position="43"/>
    </location>
</feature>
<dbReference type="Proteomes" id="UP000636709">
    <property type="component" value="Unassembled WGS sequence"/>
</dbReference>
<keyword evidence="3" id="KW-0808">Transferase</keyword>
<dbReference type="SMART" id="SM00220">
    <property type="entry name" value="S_TKc"/>
    <property type="match status" value="1"/>
</dbReference>
<dbReference type="PROSITE" id="PS00108">
    <property type="entry name" value="PROTEIN_KINASE_ST"/>
    <property type="match status" value="1"/>
</dbReference>
<keyword evidence="5" id="KW-0418">Kinase</keyword>
<evidence type="ECO:0000313" key="9">
    <source>
        <dbReference type="EMBL" id="KAF8779933.1"/>
    </source>
</evidence>
<dbReference type="Gene3D" id="1.10.510.10">
    <property type="entry name" value="Transferase(Phosphotransferase) domain 1"/>
    <property type="match status" value="2"/>
</dbReference>
<dbReference type="OrthoDB" id="633533at2759"/>
<feature type="domain" description="Protein kinase" evidence="8">
    <location>
        <begin position="1"/>
        <end position="237"/>
    </location>
</feature>
<evidence type="ECO:0000256" key="3">
    <source>
        <dbReference type="ARBA" id="ARBA00022679"/>
    </source>
</evidence>
<dbReference type="InterPro" id="IPR050538">
    <property type="entry name" value="MAP_kinase_kinase_kinase"/>
</dbReference>
<keyword evidence="2" id="KW-0723">Serine/threonine-protein kinase</keyword>
<keyword evidence="10" id="KW-1185">Reference proteome</keyword>
<dbReference type="GO" id="GO:0005737">
    <property type="term" value="C:cytoplasm"/>
    <property type="evidence" value="ECO:0007669"/>
    <property type="project" value="TreeGrafter"/>
</dbReference>
<dbReference type="PANTHER" id="PTHR48016:SF29">
    <property type="entry name" value="MITOGEN-ACTIVATED PROTEIN KINASE KINASE KINASE 1-RELATED"/>
    <property type="match status" value="1"/>
</dbReference>
<reference evidence="9" key="1">
    <citation type="submission" date="2020-07" db="EMBL/GenBank/DDBJ databases">
        <title>Genome sequence and genetic diversity analysis of an under-domesticated orphan crop, white fonio (Digitaria exilis).</title>
        <authorList>
            <person name="Bennetzen J.L."/>
            <person name="Chen S."/>
            <person name="Ma X."/>
            <person name="Wang X."/>
            <person name="Yssel A.E.J."/>
            <person name="Chaluvadi S.R."/>
            <person name="Johnson M."/>
            <person name="Gangashetty P."/>
            <person name="Hamidou F."/>
            <person name="Sanogo M.D."/>
            <person name="Zwaenepoel A."/>
            <person name="Wallace J."/>
            <person name="Van De Peer Y."/>
            <person name="Van Deynze A."/>
        </authorList>
    </citation>
    <scope>NUCLEOTIDE SEQUENCE</scope>
    <source>
        <tissue evidence="9">Leaves</tissue>
    </source>
</reference>
<proteinExistence type="inferred from homology"/>
<dbReference type="InterPro" id="IPR011009">
    <property type="entry name" value="Kinase-like_dom_sf"/>
</dbReference>
<comment type="caution">
    <text evidence="9">The sequence shown here is derived from an EMBL/GenBank/DDBJ whole genome shotgun (WGS) entry which is preliminary data.</text>
</comment>
<dbReference type="Pfam" id="PF00069">
    <property type="entry name" value="Pkinase"/>
    <property type="match status" value="1"/>
</dbReference>
<dbReference type="PROSITE" id="PS50011">
    <property type="entry name" value="PROTEIN_KINASE_DOM"/>
    <property type="match status" value="1"/>
</dbReference>
<dbReference type="InterPro" id="IPR000719">
    <property type="entry name" value="Prot_kinase_dom"/>
</dbReference>
<evidence type="ECO:0000256" key="4">
    <source>
        <dbReference type="ARBA" id="ARBA00022741"/>
    </source>
</evidence>
<evidence type="ECO:0000313" key="10">
    <source>
        <dbReference type="Proteomes" id="UP000636709"/>
    </source>
</evidence>
<dbReference type="PANTHER" id="PTHR48016">
    <property type="entry name" value="MAP KINASE KINASE KINASE SSK2-RELATED-RELATED"/>
    <property type="match status" value="1"/>
</dbReference>
<dbReference type="AlphaFoldDB" id="A0A835KX31"/>
<evidence type="ECO:0000256" key="1">
    <source>
        <dbReference type="ARBA" id="ARBA00006529"/>
    </source>
</evidence>
<dbReference type="SUPFAM" id="SSF56112">
    <property type="entry name" value="Protein kinase-like (PK-like)"/>
    <property type="match status" value="1"/>
</dbReference>
<evidence type="ECO:0000259" key="8">
    <source>
        <dbReference type="PROSITE" id="PS50011"/>
    </source>
</evidence>
<evidence type="ECO:0000256" key="2">
    <source>
        <dbReference type="ARBA" id="ARBA00022527"/>
    </source>
</evidence>
<dbReference type="GO" id="GO:0005524">
    <property type="term" value="F:ATP binding"/>
    <property type="evidence" value="ECO:0007669"/>
    <property type="project" value="UniProtKB-KW"/>
</dbReference>
<evidence type="ECO:0000256" key="6">
    <source>
        <dbReference type="ARBA" id="ARBA00022840"/>
    </source>
</evidence>
<feature type="region of interest" description="Disordered" evidence="7">
    <location>
        <begin position="222"/>
        <end position="247"/>
    </location>
</feature>
<comment type="similarity">
    <text evidence="1">Belongs to the protein kinase superfamily. STE Ser/Thr protein kinase family. MAP kinase kinase kinase subfamily.</text>
</comment>
<dbReference type="InterPro" id="IPR008271">
    <property type="entry name" value="Ser/Thr_kinase_AS"/>
</dbReference>
<dbReference type="GO" id="GO:0004709">
    <property type="term" value="F:MAP kinase kinase kinase activity"/>
    <property type="evidence" value="ECO:0007669"/>
    <property type="project" value="TreeGrafter"/>
</dbReference>
<organism evidence="9 10">
    <name type="scientific">Digitaria exilis</name>
    <dbReference type="NCBI Taxonomy" id="1010633"/>
    <lineage>
        <taxon>Eukaryota</taxon>
        <taxon>Viridiplantae</taxon>
        <taxon>Streptophyta</taxon>
        <taxon>Embryophyta</taxon>
        <taxon>Tracheophyta</taxon>
        <taxon>Spermatophyta</taxon>
        <taxon>Magnoliopsida</taxon>
        <taxon>Liliopsida</taxon>
        <taxon>Poales</taxon>
        <taxon>Poaceae</taxon>
        <taxon>PACMAD clade</taxon>
        <taxon>Panicoideae</taxon>
        <taxon>Panicodae</taxon>
        <taxon>Paniceae</taxon>
        <taxon>Anthephorinae</taxon>
        <taxon>Digitaria</taxon>
    </lineage>
</organism>
<sequence>MQSRHQSGRPPRLTRRNAIRQSAYVPGLSPPPDQTDAAGSIGAYGSDLEEGDALGAAEEIGEMVETGDETAWSEPSDSSVLTVVKRRISNWRKLDLVGAGSFGRVYKAVSEEVYSCISNDKISYEYRDIKCANILLDLNGTVKVGDFGLAKQVIRGTPYGRSADIWSLGCTVLEMFIQRPPYPDENWVSAFYQIGRGQLPPVPSSLPPVAREFIQECLRVNPDDRPSADQLLEHPFVAPPDQAQRVA</sequence>
<keyword evidence="4" id="KW-0547">Nucleotide-binding</keyword>
<keyword evidence="6" id="KW-0067">ATP-binding</keyword>
<protein>
    <recommendedName>
        <fullName evidence="8">Protein kinase domain-containing protein</fullName>
    </recommendedName>
</protein>
<name>A0A835KX31_9POAL</name>
<evidence type="ECO:0000256" key="5">
    <source>
        <dbReference type="ARBA" id="ARBA00022777"/>
    </source>
</evidence>
<gene>
    <name evidence="9" type="ORF">HU200_002203</name>
</gene>
<evidence type="ECO:0000256" key="7">
    <source>
        <dbReference type="SAM" id="MobiDB-lite"/>
    </source>
</evidence>
<accession>A0A835KX31</accession>
<dbReference type="EMBL" id="JACEFO010000153">
    <property type="protein sequence ID" value="KAF8779933.1"/>
    <property type="molecule type" value="Genomic_DNA"/>
</dbReference>